<name>A0A3D8RZR9_9HELO</name>
<dbReference type="Pfam" id="PF01822">
    <property type="entry name" value="WSC"/>
    <property type="match status" value="1"/>
</dbReference>
<evidence type="ECO:0000313" key="3">
    <source>
        <dbReference type="Proteomes" id="UP000256645"/>
    </source>
</evidence>
<dbReference type="GO" id="GO:0009251">
    <property type="term" value="P:glucan catabolic process"/>
    <property type="evidence" value="ECO:0007669"/>
    <property type="project" value="TreeGrafter"/>
</dbReference>
<proteinExistence type="predicted"/>
<dbReference type="SUPFAM" id="SSF49899">
    <property type="entry name" value="Concanavalin A-like lectins/glucanases"/>
    <property type="match status" value="1"/>
</dbReference>
<comment type="caution">
    <text evidence="2">The sequence shown here is derived from an EMBL/GenBank/DDBJ whole genome shotgun (WGS) entry which is preliminary data.</text>
</comment>
<feature type="domain" description="WSC" evidence="1">
    <location>
        <begin position="250"/>
        <end position="338"/>
    </location>
</feature>
<dbReference type="STRING" id="1849047.A0A3D8RZR9"/>
<dbReference type="OrthoDB" id="192832at2759"/>
<dbReference type="PROSITE" id="PS51212">
    <property type="entry name" value="WSC"/>
    <property type="match status" value="1"/>
</dbReference>
<dbReference type="InterPro" id="IPR002889">
    <property type="entry name" value="WSC_carb-bd"/>
</dbReference>
<organism evidence="2 3">
    <name type="scientific">Coleophoma cylindrospora</name>
    <dbReference type="NCBI Taxonomy" id="1849047"/>
    <lineage>
        <taxon>Eukaryota</taxon>
        <taxon>Fungi</taxon>
        <taxon>Dikarya</taxon>
        <taxon>Ascomycota</taxon>
        <taxon>Pezizomycotina</taxon>
        <taxon>Leotiomycetes</taxon>
        <taxon>Helotiales</taxon>
        <taxon>Dermateaceae</taxon>
        <taxon>Coleophoma</taxon>
    </lineage>
</organism>
<gene>
    <name evidence="2" type="ORF">BP6252_04173</name>
</gene>
<dbReference type="Proteomes" id="UP000256645">
    <property type="component" value="Unassembled WGS sequence"/>
</dbReference>
<dbReference type="SMART" id="SM00321">
    <property type="entry name" value="WSC"/>
    <property type="match status" value="1"/>
</dbReference>
<sequence length="600" mass="62399">MSLHTNDTCTIAGDTRYQTGVNQANDCDYNTGGSTGCGTTSQRPDTYGSGFNQVGGGVFATQWTSDYIRIWFFERGSIPSDIQAQKPDPSLWGLPEANFQGNCDIDANFKEHQIIFDTTFCGDWGGNVWSADAACSALAPTCVEYVAGNPAAFAAAYWGINSVKVYQLEAVPPSPSNSVTPLYTNATASAAHFSNTVSPEPASLTSVTPVPTLLIPGMGASNPESSTSAGSLVFPPQTVSTGPDPYIIDTFFYLGCVGSASGFSTFTPVSQSKDMTPTLCVSSCNKHVYAGTYSDQCFCADTLDPGTAVGGGVCNTPCPGNATQFCGGIVPNSTFSTNSTLFRRQQNRGILLTTYQNVAPIVDSPSRITILIAPGPNYTGVPSSTALAALTTAPPANQVVGIAKGGSPQITTVITKTYVDVCLTGLTTNTVTSTITHCSCLDYLTSTATIPMTTITKPCPVCGPGGIPALYVVTIPCTAAVLTTPTAWMTYSTYPFPTSSSAPYYVSSNKTTLATPTPVVIFSTATVVPVENPTPSTSLPVITPAQFYESPPLLKAATSTPAYAPPIPVVSHGAGDRLESLELGLVVSFAVVLVGGMMLV</sequence>
<dbReference type="Pfam" id="PF26113">
    <property type="entry name" value="GH16_XgeA"/>
    <property type="match status" value="1"/>
</dbReference>
<dbReference type="PANTHER" id="PTHR10963">
    <property type="entry name" value="GLYCOSYL HYDROLASE-RELATED"/>
    <property type="match status" value="1"/>
</dbReference>
<dbReference type="InterPro" id="IPR050546">
    <property type="entry name" value="Glycosyl_Hydrlase_16"/>
</dbReference>
<accession>A0A3D8RZR9</accession>
<keyword evidence="3" id="KW-1185">Reference proteome</keyword>
<dbReference type="EMBL" id="PDLM01000004">
    <property type="protein sequence ID" value="RDW79535.1"/>
    <property type="molecule type" value="Genomic_DNA"/>
</dbReference>
<dbReference type="AlphaFoldDB" id="A0A3D8RZR9"/>
<reference evidence="2 3" key="1">
    <citation type="journal article" date="2018" name="IMA Fungus">
        <title>IMA Genome-F 9: Draft genome sequence of Annulohypoxylon stygium, Aspergillus mulundensis, Berkeleyomyces basicola (syn. Thielaviopsis basicola), Ceratocystis smalleyi, two Cercospora beticola strains, Coleophoma cylindrospora, Fusarium fracticaudum, Phialophora cf. hyalina, and Morchella septimelata.</title>
        <authorList>
            <person name="Wingfield B.D."/>
            <person name="Bills G.F."/>
            <person name="Dong Y."/>
            <person name="Huang W."/>
            <person name="Nel W.J."/>
            <person name="Swalarsk-Parry B.S."/>
            <person name="Vaghefi N."/>
            <person name="Wilken P.M."/>
            <person name="An Z."/>
            <person name="de Beer Z.W."/>
            <person name="De Vos L."/>
            <person name="Chen L."/>
            <person name="Duong T.A."/>
            <person name="Gao Y."/>
            <person name="Hammerbacher A."/>
            <person name="Kikkert J.R."/>
            <person name="Li Y."/>
            <person name="Li H."/>
            <person name="Li K."/>
            <person name="Li Q."/>
            <person name="Liu X."/>
            <person name="Ma X."/>
            <person name="Naidoo K."/>
            <person name="Pethybridge S.J."/>
            <person name="Sun J."/>
            <person name="Steenkamp E.T."/>
            <person name="van der Nest M.A."/>
            <person name="van Wyk S."/>
            <person name="Wingfield M.J."/>
            <person name="Xiong C."/>
            <person name="Yue Q."/>
            <person name="Zhang X."/>
        </authorList>
    </citation>
    <scope>NUCLEOTIDE SEQUENCE [LARGE SCALE GENOMIC DNA]</scope>
    <source>
        <strain evidence="2 3">BP6252</strain>
    </source>
</reference>
<evidence type="ECO:0000313" key="2">
    <source>
        <dbReference type="EMBL" id="RDW79535.1"/>
    </source>
</evidence>
<dbReference type="InterPro" id="IPR013320">
    <property type="entry name" value="ConA-like_dom_sf"/>
</dbReference>
<dbReference type="PANTHER" id="PTHR10963:SF24">
    <property type="entry name" value="GLYCOSIDASE C21B10.07-RELATED"/>
    <property type="match status" value="1"/>
</dbReference>
<protein>
    <recommendedName>
        <fullName evidence="1">WSC domain-containing protein</fullName>
    </recommendedName>
</protein>
<evidence type="ECO:0000259" key="1">
    <source>
        <dbReference type="PROSITE" id="PS51212"/>
    </source>
</evidence>
<dbReference type="Gene3D" id="2.60.120.200">
    <property type="match status" value="1"/>
</dbReference>